<dbReference type="Ensembl" id="ENSCCRT00020097763.1">
    <property type="protein sequence ID" value="ENSCCRP00020089426.1"/>
    <property type="gene ID" value="ENSCCRG00020041043.1"/>
</dbReference>
<sequence>SFREDVNNHLKTTAFPIWEGFVVTESSKLCSEHFKPDDFDRTGQIVSLRDGVTPSVFNFPCHLQRGVFLLYMITEIPAQPKVLLKKQLEQDSSQIRTFTTPQKAGLNDRWVLDVLWYIIVVAVSRI</sequence>
<accession>A0A8C2J6K0</accession>
<name>A0A8C2J6K0_CYPCA</name>
<dbReference type="AlphaFoldDB" id="A0A8C2J6K0"/>
<evidence type="ECO:0000313" key="2">
    <source>
        <dbReference type="Proteomes" id="UP000694701"/>
    </source>
</evidence>
<proteinExistence type="predicted"/>
<evidence type="ECO:0008006" key="3">
    <source>
        <dbReference type="Google" id="ProtNLM"/>
    </source>
</evidence>
<organism evidence="1 2">
    <name type="scientific">Cyprinus carpio</name>
    <name type="common">Common carp</name>
    <dbReference type="NCBI Taxonomy" id="7962"/>
    <lineage>
        <taxon>Eukaryota</taxon>
        <taxon>Metazoa</taxon>
        <taxon>Chordata</taxon>
        <taxon>Craniata</taxon>
        <taxon>Vertebrata</taxon>
        <taxon>Euteleostomi</taxon>
        <taxon>Actinopterygii</taxon>
        <taxon>Neopterygii</taxon>
        <taxon>Teleostei</taxon>
        <taxon>Ostariophysi</taxon>
        <taxon>Cypriniformes</taxon>
        <taxon>Cyprinidae</taxon>
        <taxon>Cyprininae</taxon>
        <taxon>Cyprinus</taxon>
    </lineage>
</organism>
<dbReference type="SUPFAM" id="SSF57716">
    <property type="entry name" value="Glucocorticoid receptor-like (DNA-binding domain)"/>
    <property type="match status" value="1"/>
</dbReference>
<reference evidence="1" key="1">
    <citation type="submission" date="2025-08" db="UniProtKB">
        <authorList>
            <consortium name="Ensembl"/>
        </authorList>
    </citation>
    <scope>IDENTIFICATION</scope>
</reference>
<protein>
    <recommendedName>
        <fullName evidence="3">THAP-type domain-containing protein</fullName>
    </recommendedName>
</protein>
<dbReference type="Proteomes" id="UP000694701">
    <property type="component" value="Unplaced"/>
</dbReference>
<evidence type="ECO:0000313" key="1">
    <source>
        <dbReference type="Ensembl" id="ENSCCRP00020089426.1"/>
    </source>
</evidence>